<dbReference type="STRING" id="1684307.A0A316U1C5"/>
<dbReference type="InterPro" id="IPR011042">
    <property type="entry name" value="6-blade_b-propeller_TolB-like"/>
</dbReference>
<name>A0A316U1C5_9BASI</name>
<dbReference type="OrthoDB" id="423498at2759"/>
<evidence type="ECO:0000313" key="2">
    <source>
        <dbReference type="Proteomes" id="UP000245942"/>
    </source>
</evidence>
<organism evidence="1 2">
    <name type="scientific">Pseudomicrostroma glucosiphilum</name>
    <dbReference type="NCBI Taxonomy" id="1684307"/>
    <lineage>
        <taxon>Eukaryota</taxon>
        <taxon>Fungi</taxon>
        <taxon>Dikarya</taxon>
        <taxon>Basidiomycota</taxon>
        <taxon>Ustilaginomycotina</taxon>
        <taxon>Exobasidiomycetes</taxon>
        <taxon>Microstromatales</taxon>
        <taxon>Microstromatales incertae sedis</taxon>
        <taxon>Pseudomicrostroma</taxon>
    </lineage>
</organism>
<dbReference type="Proteomes" id="UP000245942">
    <property type="component" value="Unassembled WGS sequence"/>
</dbReference>
<dbReference type="InterPro" id="IPR052988">
    <property type="entry name" value="Oryzine_lactonohydrolase"/>
</dbReference>
<proteinExistence type="predicted"/>
<reference evidence="1 2" key="1">
    <citation type="journal article" date="2018" name="Mol. Biol. Evol.">
        <title>Broad Genomic Sampling Reveals a Smut Pathogenic Ancestry of the Fungal Clade Ustilaginomycotina.</title>
        <authorList>
            <person name="Kijpornyongpan T."/>
            <person name="Mondo S.J."/>
            <person name="Barry K."/>
            <person name="Sandor L."/>
            <person name="Lee J."/>
            <person name="Lipzen A."/>
            <person name="Pangilinan J."/>
            <person name="LaButti K."/>
            <person name="Hainaut M."/>
            <person name="Henrissat B."/>
            <person name="Grigoriev I.V."/>
            <person name="Spatafora J.W."/>
            <person name="Aime M.C."/>
        </authorList>
    </citation>
    <scope>NUCLEOTIDE SEQUENCE [LARGE SCALE GENOMIC DNA]</scope>
    <source>
        <strain evidence="1 2">MCA 4718</strain>
    </source>
</reference>
<protein>
    <submittedName>
        <fullName evidence="1">Uncharacterized protein</fullName>
    </submittedName>
</protein>
<dbReference type="PANTHER" id="PTHR47064:SF2">
    <property type="entry name" value="SMP-30_GLUCONOLACTONASE_LRE-LIKE REGION DOMAIN-CONTAINING PROTEIN-RELATED"/>
    <property type="match status" value="1"/>
</dbReference>
<dbReference type="EMBL" id="KZ819332">
    <property type="protein sequence ID" value="PWN19097.1"/>
    <property type="molecule type" value="Genomic_DNA"/>
</dbReference>
<dbReference type="AlphaFoldDB" id="A0A316U1C5"/>
<dbReference type="Gene3D" id="2.120.10.30">
    <property type="entry name" value="TolB, C-terminal domain"/>
    <property type="match status" value="1"/>
</dbReference>
<dbReference type="PANTHER" id="PTHR47064">
    <property type="entry name" value="PUTATIVE (AFU_ORTHOLOGUE AFUA_1G08990)-RELATED"/>
    <property type="match status" value="1"/>
</dbReference>
<evidence type="ECO:0000313" key="1">
    <source>
        <dbReference type="EMBL" id="PWN19097.1"/>
    </source>
</evidence>
<dbReference type="RefSeq" id="XP_025346257.1">
    <property type="nucleotide sequence ID" value="XM_025495065.1"/>
</dbReference>
<dbReference type="GeneID" id="37016799"/>
<keyword evidence="2" id="KW-1185">Reference proteome</keyword>
<gene>
    <name evidence="1" type="ORF">BCV69DRAFT_313858</name>
</gene>
<accession>A0A316U1C5</accession>
<dbReference type="SUPFAM" id="SSF63829">
    <property type="entry name" value="Calcium-dependent phosphotriesterase"/>
    <property type="match status" value="1"/>
</dbReference>
<sequence>MSGRTKDSLDGLEANSDGSTAGFQIYDDAFRKLIGPSPTLRHLLTSSDGHPIFHEAGVYLRESNTVYVSSNRIPSKHARQRATITSIPLDAVPSPRGSGVLASLELTDEGVQQSLARQVRTIHDLPEGLAMPNGGTNWTHEGQEAVLWCEQGRDDLDGEGARPVSSSLVVTLPNAAAPGLKTAGVLVDNYDGKPFSSLNDVVVHQQSGVVFFTDPDYGVGQSFKSGEQVYAPNALYAWDPSTSRVTMIDDNYDKPNGVTFIPDPSDPTSGRGLLATTDTGRFFMEPNEAMGEFKVDESRPACIYTYPIEPLSRDPGSEGVALPLAIGERSLLAHSESPIPDGLHPDRQGNLWVGSGDGLHVYDPVRRTLIGKVIVPGGRGVANFCWAGKVTVHDADGESHQEGQERVRDSREMYRLLLFCEQELWEACVMVDGSD</sequence>